<dbReference type="InterPro" id="IPR012312">
    <property type="entry name" value="Hemerythrin-like"/>
</dbReference>
<proteinExistence type="predicted"/>
<dbReference type="RefSeq" id="WP_041097529.1">
    <property type="nucleotide sequence ID" value="NZ_AP012547.1"/>
</dbReference>
<dbReference type="Proteomes" id="UP000031637">
    <property type="component" value="Chromosome"/>
</dbReference>
<dbReference type="AlphaFoldDB" id="W0SGF4"/>
<dbReference type="Gene3D" id="1.20.120.520">
    <property type="entry name" value="nmb1532 protein domain like"/>
    <property type="match status" value="1"/>
</dbReference>
<reference evidence="2 3" key="1">
    <citation type="journal article" date="2014" name="Syst. Appl. Microbiol.">
        <title>Complete genomes of freshwater sulfur oxidizers Sulfuricella denitrificans skB26 and Sulfuritalea hydrogenivorans sk43H: genetic insights into the sulfur oxidation pathway of betaproteobacteria.</title>
        <authorList>
            <person name="Watanabe T."/>
            <person name="Kojima H."/>
            <person name="Fukui M."/>
        </authorList>
    </citation>
    <scope>NUCLEOTIDE SEQUENCE [LARGE SCALE GENOMIC DNA]</scope>
    <source>
        <strain evidence="2">DSM22779</strain>
    </source>
</reference>
<dbReference type="STRING" id="1223802.SUTH_00982"/>
<feature type="domain" description="Hemerythrin-like" evidence="1">
    <location>
        <begin position="10"/>
        <end position="121"/>
    </location>
</feature>
<accession>W0SGF4</accession>
<evidence type="ECO:0000313" key="3">
    <source>
        <dbReference type="Proteomes" id="UP000031637"/>
    </source>
</evidence>
<name>W0SGF4_9PROT</name>
<dbReference type="KEGG" id="shd:SUTH_00982"/>
<protein>
    <submittedName>
        <fullName evidence="2">Hemerythrin HHE cation binding region</fullName>
    </submittedName>
</protein>
<gene>
    <name evidence="2" type="ORF">SUTH_00982</name>
</gene>
<dbReference type="EMBL" id="AP012547">
    <property type="protein sequence ID" value="BAO28788.1"/>
    <property type="molecule type" value="Genomic_DNA"/>
</dbReference>
<keyword evidence="3" id="KW-1185">Reference proteome</keyword>
<dbReference type="OrthoDB" id="9793254at2"/>
<sequence>MKRHPDLLQLSREHYGALKLARDARRAAESGATDEVTALAQRVAALFAAELDPHFRVEEQGILILLAEAGEHELAGRTLADHAELRRLAKRLATPDAETLLSFAELLGAHVRFEEREVFEAVQARLGVDTV</sequence>
<dbReference type="HOGENOM" id="CLU_129685_1_0_4"/>
<organism evidence="2 3">
    <name type="scientific">Sulfuritalea hydrogenivorans sk43H</name>
    <dbReference type="NCBI Taxonomy" id="1223802"/>
    <lineage>
        <taxon>Bacteria</taxon>
        <taxon>Pseudomonadati</taxon>
        <taxon>Pseudomonadota</taxon>
        <taxon>Betaproteobacteria</taxon>
        <taxon>Nitrosomonadales</taxon>
        <taxon>Sterolibacteriaceae</taxon>
        <taxon>Sulfuritalea</taxon>
    </lineage>
</organism>
<dbReference type="Pfam" id="PF01814">
    <property type="entry name" value="Hemerythrin"/>
    <property type="match status" value="1"/>
</dbReference>
<evidence type="ECO:0000259" key="1">
    <source>
        <dbReference type="Pfam" id="PF01814"/>
    </source>
</evidence>
<evidence type="ECO:0000313" key="2">
    <source>
        <dbReference type="EMBL" id="BAO28788.1"/>
    </source>
</evidence>